<dbReference type="AlphaFoldDB" id="A0A5J6L120"/>
<dbReference type="RefSeq" id="WP_150923791.1">
    <property type="nucleotide sequence ID" value="NZ_CP044232.1"/>
</dbReference>
<dbReference type="KEGG" id="mlz:F6J85_03140"/>
<sequence>MTFRDLIAALARRWYVLVATAAAAALLTVLFIQDGGVYSTKTVVTFTLPAASTLEADNGSKDASVIAFAGAVATEINRGRPTPRYSSGDAPFYGAGVREGVLVSLRDDGSQWAPNYGSAIIDIQIVGRTEAWVFEQQSRVLTQIGQVVDAQLGAATAAADERIAAHVEPLTMRIDFIAPSRTAQLAAFATMSVAALLAGGWGAVTFDLLARRRTHRHAALILSKGVTA</sequence>
<accession>A0A5J6L120</accession>
<gene>
    <name evidence="2" type="ORF">F6J85_03140</name>
</gene>
<keyword evidence="1" id="KW-1133">Transmembrane helix</keyword>
<proteinExistence type="predicted"/>
<evidence type="ECO:0000256" key="1">
    <source>
        <dbReference type="SAM" id="Phobius"/>
    </source>
</evidence>
<dbReference type="Proteomes" id="UP000325516">
    <property type="component" value="Chromosome"/>
</dbReference>
<keyword evidence="3" id="KW-1185">Reference proteome</keyword>
<reference evidence="3" key="1">
    <citation type="submission" date="2019-09" db="EMBL/GenBank/DDBJ databases">
        <title>Mumia zhuanghuii sp. nov. isolated from the intestinal contents of plateau pika (Ochotona curzoniae) in the Qinghai-Tibet plateau of China.</title>
        <authorList>
            <person name="Tian Z."/>
        </authorList>
    </citation>
    <scope>NUCLEOTIDE SEQUENCE [LARGE SCALE GENOMIC DNA]</scope>
    <source>
        <strain evidence="3">L-031</strain>
    </source>
</reference>
<protein>
    <submittedName>
        <fullName evidence="2">Uncharacterized protein</fullName>
    </submittedName>
</protein>
<keyword evidence="1" id="KW-0472">Membrane</keyword>
<feature type="transmembrane region" description="Helical" evidence="1">
    <location>
        <begin position="185"/>
        <end position="210"/>
    </location>
</feature>
<organism evidence="2 3">
    <name type="scientific">Microbacterium lushaniae</name>
    <dbReference type="NCBI Taxonomy" id="2614639"/>
    <lineage>
        <taxon>Bacteria</taxon>
        <taxon>Bacillati</taxon>
        <taxon>Actinomycetota</taxon>
        <taxon>Actinomycetes</taxon>
        <taxon>Micrococcales</taxon>
        <taxon>Microbacteriaceae</taxon>
        <taxon>Microbacterium</taxon>
    </lineage>
</organism>
<name>A0A5J6L120_9MICO</name>
<evidence type="ECO:0000313" key="2">
    <source>
        <dbReference type="EMBL" id="QEW02193.1"/>
    </source>
</evidence>
<evidence type="ECO:0000313" key="3">
    <source>
        <dbReference type="Proteomes" id="UP000325516"/>
    </source>
</evidence>
<keyword evidence="1" id="KW-0812">Transmembrane</keyword>
<dbReference type="EMBL" id="CP044232">
    <property type="protein sequence ID" value="QEW02193.1"/>
    <property type="molecule type" value="Genomic_DNA"/>
</dbReference>